<reference evidence="1" key="1">
    <citation type="submission" date="2014-09" db="EMBL/GenBank/DDBJ databases">
        <authorList>
            <person name="Magalhaes I.L.F."/>
            <person name="Oliveira U."/>
            <person name="Santos F.R."/>
            <person name="Vidigal T.H.D.A."/>
            <person name="Brescovit A.D."/>
            <person name="Santos A.J."/>
        </authorList>
    </citation>
    <scope>NUCLEOTIDE SEQUENCE</scope>
    <source>
        <tissue evidence="1">Shoot tissue taken approximately 20 cm above the soil surface</tissue>
    </source>
</reference>
<evidence type="ECO:0000313" key="1">
    <source>
        <dbReference type="EMBL" id="JAD70653.1"/>
    </source>
</evidence>
<organism evidence="1">
    <name type="scientific">Arundo donax</name>
    <name type="common">Giant reed</name>
    <name type="synonym">Donax arundinaceus</name>
    <dbReference type="NCBI Taxonomy" id="35708"/>
    <lineage>
        <taxon>Eukaryota</taxon>
        <taxon>Viridiplantae</taxon>
        <taxon>Streptophyta</taxon>
        <taxon>Embryophyta</taxon>
        <taxon>Tracheophyta</taxon>
        <taxon>Spermatophyta</taxon>
        <taxon>Magnoliopsida</taxon>
        <taxon>Liliopsida</taxon>
        <taxon>Poales</taxon>
        <taxon>Poaceae</taxon>
        <taxon>PACMAD clade</taxon>
        <taxon>Arundinoideae</taxon>
        <taxon>Arundineae</taxon>
        <taxon>Arundo</taxon>
    </lineage>
</organism>
<name>A0A0A9C884_ARUDO</name>
<sequence>MVCCVFCCYMDMSVYDPYLKEVNYALFSLCDMHMIDLPQEE</sequence>
<dbReference type="AlphaFoldDB" id="A0A0A9C884"/>
<dbReference type="EMBL" id="GBRH01227242">
    <property type="protein sequence ID" value="JAD70653.1"/>
    <property type="molecule type" value="Transcribed_RNA"/>
</dbReference>
<proteinExistence type="predicted"/>
<accession>A0A0A9C884</accession>
<protein>
    <submittedName>
        <fullName evidence="1">Uncharacterized protein</fullName>
    </submittedName>
</protein>
<reference evidence="1" key="2">
    <citation type="journal article" date="2015" name="Data Brief">
        <title>Shoot transcriptome of the giant reed, Arundo donax.</title>
        <authorList>
            <person name="Barrero R.A."/>
            <person name="Guerrero F.D."/>
            <person name="Moolhuijzen P."/>
            <person name="Goolsby J.A."/>
            <person name="Tidwell J."/>
            <person name="Bellgard S.E."/>
            <person name="Bellgard M.I."/>
        </authorList>
    </citation>
    <scope>NUCLEOTIDE SEQUENCE</scope>
    <source>
        <tissue evidence="1">Shoot tissue taken approximately 20 cm above the soil surface</tissue>
    </source>
</reference>